<dbReference type="EMBL" id="FNCO01000002">
    <property type="protein sequence ID" value="SDG55926.1"/>
    <property type="molecule type" value="Genomic_DNA"/>
</dbReference>
<protein>
    <submittedName>
        <fullName evidence="1">Uncharacterized protein</fullName>
    </submittedName>
</protein>
<dbReference type="STRING" id="89065.SAMN05216605_102418"/>
<dbReference type="AlphaFoldDB" id="A0A1G7V831"/>
<accession>A0A1G7V831</accession>
<name>A0A1G7V831_9PSED</name>
<organism evidence="1 2">
    <name type="scientific">Pseudomonas abietaniphila</name>
    <dbReference type="NCBI Taxonomy" id="89065"/>
    <lineage>
        <taxon>Bacteria</taxon>
        <taxon>Pseudomonadati</taxon>
        <taxon>Pseudomonadota</taxon>
        <taxon>Gammaproteobacteria</taxon>
        <taxon>Pseudomonadales</taxon>
        <taxon>Pseudomonadaceae</taxon>
        <taxon>Pseudomonas</taxon>
    </lineage>
</organism>
<sequence length="222" mass="25162">MRLRTALPRTIIRISRCKASRHAQFVSQIIGKSDRATCWVRSEGVNRSQFVLQQGASQPHHGVSVIYVLDPARRSVETRSHCELEGLCFLATITSIHTGKRDRAAILRCAYELQSYLNFAKGVVIEGVQMLCPPDLTGRPSWSLETLVQIVCFRGVDTEDSAVVYETSMGTYKLGELDLRRKKTRHVWYSERHLRAHSPRASNHTVDVSEPQFYGSMLTDRS</sequence>
<reference evidence="2" key="1">
    <citation type="submission" date="2016-10" db="EMBL/GenBank/DDBJ databases">
        <authorList>
            <person name="Varghese N."/>
            <person name="Submissions S."/>
        </authorList>
    </citation>
    <scope>NUCLEOTIDE SEQUENCE [LARGE SCALE GENOMIC DNA]</scope>
    <source>
        <strain evidence="2">ATCC 700689</strain>
    </source>
</reference>
<evidence type="ECO:0000313" key="2">
    <source>
        <dbReference type="Proteomes" id="UP000182894"/>
    </source>
</evidence>
<dbReference type="Proteomes" id="UP000182894">
    <property type="component" value="Unassembled WGS sequence"/>
</dbReference>
<gene>
    <name evidence="1" type="ORF">SAMN05216605_102418</name>
</gene>
<evidence type="ECO:0000313" key="1">
    <source>
        <dbReference type="EMBL" id="SDG55926.1"/>
    </source>
</evidence>
<proteinExistence type="predicted"/>
<keyword evidence="2" id="KW-1185">Reference proteome</keyword>